<dbReference type="InterPro" id="IPR035914">
    <property type="entry name" value="Sperma_CUB_dom_sf"/>
</dbReference>
<feature type="binding site" evidence="15">
    <location>
        <position position="384"/>
    </location>
    <ligand>
        <name>Zn(2+)</name>
        <dbReference type="ChEBI" id="CHEBI:29105"/>
        <note>catalytic</note>
    </ligand>
</feature>
<evidence type="ECO:0000313" key="19">
    <source>
        <dbReference type="Proteomes" id="UP000887575"/>
    </source>
</evidence>
<dbReference type="GO" id="GO:0008270">
    <property type="term" value="F:zinc ion binding"/>
    <property type="evidence" value="ECO:0007669"/>
    <property type="project" value="UniProtKB-UniRule"/>
</dbReference>
<dbReference type="PROSITE" id="PS51864">
    <property type="entry name" value="ASTACIN"/>
    <property type="match status" value="1"/>
</dbReference>
<dbReference type="EC" id="3.4.24.-" evidence="16"/>
<dbReference type="Proteomes" id="UP000887575">
    <property type="component" value="Unassembled WGS sequence"/>
</dbReference>
<dbReference type="SMART" id="SM00235">
    <property type="entry name" value="ZnMc"/>
    <property type="match status" value="1"/>
</dbReference>
<accession>A0AAF3EHA6</accession>
<evidence type="ECO:0000256" key="11">
    <source>
        <dbReference type="ARBA" id="ARBA00023145"/>
    </source>
</evidence>
<dbReference type="SMART" id="SM00209">
    <property type="entry name" value="TSP1"/>
    <property type="match status" value="1"/>
</dbReference>
<dbReference type="GO" id="GO:0006508">
    <property type="term" value="P:proteolysis"/>
    <property type="evidence" value="ECO:0007669"/>
    <property type="project" value="UniProtKB-KW"/>
</dbReference>
<evidence type="ECO:0000256" key="10">
    <source>
        <dbReference type="ARBA" id="ARBA00023049"/>
    </source>
</evidence>
<comment type="subcellular location">
    <subcellularLocation>
        <location evidence="2">Secreted</location>
    </subcellularLocation>
</comment>
<comment type="cofactor">
    <cofactor evidence="15 16">
        <name>Zn(2+)</name>
        <dbReference type="ChEBI" id="CHEBI:29105"/>
    </cofactor>
    <text evidence="15 16">Binds 1 zinc ion per subunit.</text>
</comment>
<dbReference type="Gene3D" id="2.20.100.10">
    <property type="entry name" value="Thrombospondin type-1 (TSP1) repeat"/>
    <property type="match status" value="1"/>
</dbReference>
<evidence type="ECO:0000256" key="5">
    <source>
        <dbReference type="ARBA" id="ARBA00022670"/>
    </source>
</evidence>
<sequence>MLLLFLISPLIHAQFGMDGMDGSFGPFGMRHHHHHGFGGPFGRGPMGGPMGPMGPMRGPMGPMRGPSGPMGPMRAGMGMGGGPMGPMGGMGGGPPMRRPPWMFRPPPPPFFRRGPRPFMGDGPPMSDFGDEPMGPMRPMIEQPMPPPQQPMIPPPQPPPVQPMPQMPQMPMMRPQAPPPPPPAPMMPAPAPRFPAPQFDRLTASLRGLINNVNYYNTAFRGQSYENVINALHRYYGQRAGITFNPQTTVNTGALHNEVRANSRVANGLFEADMMLTMNQLNQIIGGRRWKRKVTSEMSKRWATSISYKFNDNDANWRSLIRTAIRLYETHTCVRFVENGGAIDSIVFTRGEGCFSGVGKLGGQQEISLGSGCETVGIASHEIGHTLGMYHEQSRPERDGYIRVNYQNIISGYQGMFDKRSPSLSISMGIPYDYGSVMHYAVNAFSKNFGTDTITPLRSQYSATIGNRVEPSFYDYKAVNLLYCSTRCGPPLPCQNEGYTNPNTCNTCVCPTGLGGTYCDQVAYSTCGRDLVADSNFRTLTYYGSGTCYWRIKSPNQGRIRLQISKIGYACAVSCEQFVEIKSGLSLAATGARMCCQPTMTQMLSDSSTVILISRATQSSQFVIQYRNEGGVAQQRAPARQPVPVTFGRWSGWSGWSRCTEQCGACGTRQRKRSCLSGRCSGSSLESQICNFNACRRGTTFYRRGKRSALLEYFEDEVTRVKRNTEWWCCERYLARGSVCVHV</sequence>
<dbReference type="PANTHER" id="PTHR10127">
    <property type="entry name" value="DISCOIDIN, CUB, EGF, LAMININ , AND ZINC METALLOPROTEASE DOMAIN CONTAINING"/>
    <property type="match status" value="1"/>
</dbReference>
<dbReference type="AlphaFoldDB" id="A0AAF3EHA6"/>
<dbReference type="SUPFAM" id="SSF55486">
    <property type="entry name" value="Metalloproteases ('zincins'), catalytic domain"/>
    <property type="match status" value="1"/>
</dbReference>
<dbReference type="Gene3D" id="3.40.390.10">
    <property type="entry name" value="Collagenase (Catalytic Domain)"/>
    <property type="match status" value="1"/>
</dbReference>
<evidence type="ECO:0000256" key="1">
    <source>
        <dbReference type="ARBA" id="ARBA00002657"/>
    </source>
</evidence>
<dbReference type="SUPFAM" id="SSF49854">
    <property type="entry name" value="Spermadhesin, CUB domain"/>
    <property type="match status" value="1"/>
</dbReference>
<dbReference type="WBParaSite" id="MBELARI_LOCUS13206">
    <property type="protein sequence ID" value="MBELARI_LOCUS13206"/>
    <property type="gene ID" value="MBELARI_LOCUS13206"/>
</dbReference>
<evidence type="ECO:0000256" key="15">
    <source>
        <dbReference type="PROSITE-ProRule" id="PRU01211"/>
    </source>
</evidence>
<dbReference type="GO" id="GO:0004222">
    <property type="term" value="F:metalloendopeptidase activity"/>
    <property type="evidence" value="ECO:0007669"/>
    <property type="project" value="UniProtKB-UniRule"/>
</dbReference>
<name>A0AAF3EHA6_9BILA</name>
<keyword evidence="10 15" id="KW-0482">Metalloprotease</keyword>
<dbReference type="InterPro" id="IPR006026">
    <property type="entry name" value="Peptidase_Metallo"/>
</dbReference>
<evidence type="ECO:0000256" key="12">
    <source>
        <dbReference type="ARBA" id="ARBA00023157"/>
    </source>
</evidence>
<dbReference type="InterPro" id="IPR000884">
    <property type="entry name" value="TSP1_rpt"/>
</dbReference>
<keyword evidence="7" id="KW-0732">Signal</keyword>
<keyword evidence="19" id="KW-1185">Reference proteome</keyword>
<evidence type="ECO:0000256" key="8">
    <source>
        <dbReference type="ARBA" id="ARBA00022801"/>
    </source>
</evidence>
<protein>
    <recommendedName>
        <fullName evidence="16">Metalloendopeptidase</fullName>
        <ecNumber evidence="16">3.4.24.-</ecNumber>
    </recommendedName>
</protein>
<dbReference type="PRINTS" id="PR00480">
    <property type="entry name" value="ASTACIN"/>
</dbReference>
<evidence type="ECO:0000256" key="2">
    <source>
        <dbReference type="ARBA" id="ARBA00004613"/>
    </source>
</evidence>
<dbReference type="CDD" id="cd04280">
    <property type="entry name" value="ZnMc_astacin_like"/>
    <property type="match status" value="1"/>
</dbReference>
<dbReference type="SUPFAM" id="SSF82895">
    <property type="entry name" value="TSP-1 type 1 repeat"/>
    <property type="match status" value="1"/>
</dbReference>
<feature type="active site" evidence="15">
    <location>
        <position position="381"/>
    </location>
</feature>
<feature type="binding site" evidence="15">
    <location>
        <position position="380"/>
    </location>
    <ligand>
        <name>Zn(2+)</name>
        <dbReference type="ChEBI" id="CHEBI:29105"/>
        <note>catalytic</note>
    </ligand>
</feature>
<feature type="binding site" evidence="15">
    <location>
        <position position="390"/>
    </location>
    <ligand>
        <name>Zn(2+)</name>
        <dbReference type="ChEBI" id="CHEBI:29105"/>
        <note>catalytic</note>
    </ligand>
</feature>
<dbReference type="GO" id="GO:0005576">
    <property type="term" value="C:extracellular region"/>
    <property type="evidence" value="ECO:0007669"/>
    <property type="project" value="UniProtKB-SubCell"/>
</dbReference>
<dbReference type="FunFam" id="3.40.390.10:FF:000048">
    <property type="entry name" value="Zinc metalloproteinase"/>
    <property type="match status" value="1"/>
</dbReference>
<evidence type="ECO:0000259" key="18">
    <source>
        <dbReference type="PROSITE" id="PS51864"/>
    </source>
</evidence>
<feature type="domain" description="Peptidase M12A" evidence="18">
    <location>
        <begin position="291"/>
        <end position="484"/>
    </location>
</feature>
<keyword evidence="12" id="KW-1015">Disulfide bond</keyword>
<keyword evidence="6 15" id="KW-0479">Metal-binding</keyword>
<evidence type="ECO:0000256" key="7">
    <source>
        <dbReference type="ARBA" id="ARBA00022729"/>
    </source>
</evidence>
<keyword evidence="8 15" id="KW-0378">Hydrolase</keyword>
<dbReference type="PROSITE" id="PS50092">
    <property type="entry name" value="TSP1"/>
    <property type="match status" value="1"/>
</dbReference>
<evidence type="ECO:0000256" key="16">
    <source>
        <dbReference type="RuleBase" id="RU361183"/>
    </source>
</evidence>
<keyword evidence="11" id="KW-0865">Zymogen</keyword>
<dbReference type="Pfam" id="PF01400">
    <property type="entry name" value="Astacin"/>
    <property type="match status" value="1"/>
</dbReference>
<dbReference type="InterPro" id="IPR024079">
    <property type="entry name" value="MetalloPept_cat_dom_sf"/>
</dbReference>
<keyword evidence="13" id="KW-0325">Glycoprotein</keyword>
<evidence type="ECO:0000256" key="14">
    <source>
        <dbReference type="PROSITE-ProRule" id="PRU00059"/>
    </source>
</evidence>
<organism evidence="19 20">
    <name type="scientific">Mesorhabditis belari</name>
    <dbReference type="NCBI Taxonomy" id="2138241"/>
    <lineage>
        <taxon>Eukaryota</taxon>
        <taxon>Metazoa</taxon>
        <taxon>Ecdysozoa</taxon>
        <taxon>Nematoda</taxon>
        <taxon>Chromadorea</taxon>
        <taxon>Rhabditida</taxon>
        <taxon>Rhabditina</taxon>
        <taxon>Rhabditomorpha</taxon>
        <taxon>Rhabditoidea</taxon>
        <taxon>Rhabditidae</taxon>
        <taxon>Mesorhabditinae</taxon>
        <taxon>Mesorhabditis</taxon>
    </lineage>
</organism>
<dbReference type="PROSITE" id="PS01180">
    <property type="entry name" value="CUB"/>
    <property type="match status" value="1"/>
</dbReference>
<evidence type="ECO:0000256" key="3">
    <source>
        <dbReference type="ARBA" id="ARBA00022525"/>
    </source>
</evidence>
<comment type="caution">
    <text evidence="14">Lacks conserved residue(s) required for the propagation of feature annotation.</text>
</comment>
<evidence type="ECO:0000256" key="13">
    <source>
        <dbReference type="ARBA" id="ARBA00023180"/>
    </source>
</evidence>
<comment type="function">
    <text evidence="1">Metalloprotease.</text>
</comment>
<keyword evidence="3" id="KW-0964">Secreted</keyword>
<keyword evidence="4" id="KW-0245">EGF-like domain</keyword>
<dbReference type="InterPro" id="IPR036383">
    <property type="entry name" value="TSP1_rpt_sf"/>
</dbReference>
<feature type="domain" description="CUB" evidence="17">
    <location>
        <begin position="518"/>
        <end position="628"/>
    </location>
</feature>
<evidence type="ECO:0000256" key="4">
    <source>
        <dbReference type="ARBA" id="ARBA00022536"/>
    </source>
</evidence>
<dbReference type="SMART" id="SM00042">
    <property type="entry name" value="CUB"/>
    <property type="match status" value="1"/>
</dbReference>
<keyword evidence="9 15" id="KW-0862">Zinc</keyword>
<evidence type="ECO:0000313" key="20">
    <source>
        <dbReference type="WBParaSite" id="MBELARI_LOCUS13206"/>
    </source>
</evidence>
<evidence type="ECO:0000256" key="9">
    <source>
        <dbReference type="ARBA" id="ARBA00022833"/>
    </source>
</evidence>
<reference evidence="20" key="1">
    <citation type="submission" date="2024-02" db="UniProtKB">
        <authorList>
            <consortium name="WormBaseParasite"/>
        </authorList>
    </citation>
    <scope>IDENTIFICATION</scope>
</reference>
<dbReference type="PANTHER" id="PTHR10127:SF823">
    <property type="entry name" value="ZINC METALLOPROTEINASE NAS-33"/>
    <property type="match status" value="1"/>
</dbReference>
<evidence type="ECO:0000256" key="6">
    <source>
        <dbReference type="ARBA" id="ARBA00022723"/>
    </source>
</evidence>
<proteinExistence type="predicted"/>
<dbReference type="InterPro" id="IPR001506">
    <property type="entry name" value="Peptidase_M12A"/>
</dbReference>
<dbReference type="InterPro" id="IPR034035">
    <property type="entry name" value="Astacin-like_dom"/>
</dbReference>
<dbReference type="InterPro" id="IPR000859">
    <property type="entry name" value="CUB_dom"/>
</dbReference>
<dbReference type="Gene3D" id="2.60.120.290">
    <property type="entry name" value="Spermadhesin, CUB domain"/>
    <property type="match status" value="1"/>
</dbReference>
<evidence type="ECO:0000259" key="17">
    <source>
        <dbReference type="PROSITE" id="PS01180"/>
    </source>
</evidence>
<keyword evidence="5 15" id="KW-0645">Protease</keyword>